<evidence type="ECO:0000313" key="3">
    <source>
        <dbReference type="Proteomes" id="UP001281761"/>
    </source>
</evidence>
<feature type="signal peptide" evidence="1">
    <location>
        <begin position="1"/>
        <end position="22"/>
    </location>
</feature>
<dbReference type="EMBL" id="JARBJD010000325">
    <property type="protein sequence ID" value="KAK2943840.1"/>
    <property type="molecule type" value="Genomic_DNA"/>
</dbReference>
<reference evidence="2 3" key="1">
    <citation type="journal article" date="2022" name="bioRxiv">
        <title>Genomics of Preaxostyla Flagellates Illuminates Evolutionary Transitions and the Path Towards Mitochondrial Loss.</title>
        <authorList>
            <person name="Novak L.V.F."/>
            <person name="Treitli S.C."/>
            <person name="Pyrih J."/>
            <person name="Halakuc P."/>
            <person name="Pipaliya S.V."/>
            <person name="Vacek V."/>
            <person name="Brzon O."/>
            <person name="Soukal P."/>
            <person name="Eme L."/>
            <person name="Dacks J.B."/>
            <person name="Karnkowska A."/>
            <person name="Elias M."/>
            <person name="Hampl V."/>
        </authorList>
    </citation>
    <scope>NUCLEOTIDE SEQUENCE [LARGE SCALE GENOMIC DNA]</scope>
    <source>
        <strain evidence="2">NAU3</strain>
        <tissue evidence="2">Gut</tissue>
    </source>
</reference>
<gene>
    <name evidence="2" type="ORF">BLNAU_21231</name>
</gene>
<evidence type="ECO:0000256" key="1">
    <source>
        <dbReference type="SAM" id="SignalP"/>
    </source>
</evidence>
<feature type="chain" id="PRO_5047481596" evidence="1">
    <location>
        <begin position="23"/>
        <end position="1002"/>
    </location>
</feature>
<protein>
    <submittedName>
        <fullName evidence="2">Uncharacterized protein</fullName>
    </submittedName>
</protein>
<comment type="caution">
    <text evidence="2">The sequence shown here is derived from an EMBL/GenBank/DDBJ whole genome shotgun (WGS) entry which is preliminary data.</text>
</comment>
<accession>A0ABQ9X0M4</accession>
<keyword evidence="3" id="KW-1185">Reference proteome</keyword>
<dbReference type="Proteomes" id="UP001281761">
    <property type="component" value="Unassembled WGS sequence"/>
</dbReference>
<keyword evidence="1" id="KW-0732">Signal</keyword>
<proteinExistence type="predicted"/>
<dbReference type="InterPro" id="IPR011050">
    <property type="entry name" value="Pectin_lyase_fold/virulence"/>
</dbReference>
<evidence type="ECO:0000313" key="2">
    <source>
        <dbReference type="EMBL" id="KAK2943840.1"/>
    </source>
</evidence>
<organism evidence="2 3">
    <name type="scientific">Blattamonas nauphoetae</name>
    <dbReference type="NCBI Taxonomy" id="2049346"/>
    <lineage>
        <taxon>Eukaryota</taxon>
        <taxon>Metamonada</taxon>
        <taxon>Preaxostyla</taxon>
        <taxon>Oxymonadida</taxon>
        <taxon>Blattamonas</taxon>
    </lineage>
</organism>
<dbReference type="SUPFAM" id="SSF51126">
    <property type="entry name" value="Pectin lyase-like"/>
    <property type="match status" value="1"/>
</dbReference>
<sequence length="1002" mass="107238">MRTHFFLAIPLLISLFPLTVDAETLPEGTLLNLKPLLEEVTNARISNMEHGNDPILLHGQYHLFGFVMRSVNISILGTQSASITSNGAGDYQEISDSTHPSMMIISNSTVELSSLRLICHGEHCSVATLHQSTLSISNSEISPASNVSPFLSTWTLADTSMVTVVDTQVSWKHATSLPLVGTMAHDDKCFVTELSKNSILGRDTDQTRGTLSIIGSGLSFKNTALPLATGPLFDFGFIKNTTQRSMLAASVSLTTSALTNVTSGRRLIGDTQRFPVASQGVICSSISECRNHLYGTGLLDMNFGSGVCCLNSSFSRCESDADPTEGPPAVYLQHRTTHFDQKVSPTFTSFDTCTFSDIHADRGGAIDSLQAGSSLSVTACSFVGCSATRMAGSIFVYPSPSTCSIAVSRCSFVSGVAGDQAGAMQISYGYVTSMTDCVFLNLTSSTFGGALNVNKCPGPVTLSNCLLQKCKQTSTAGDGGAIDTENSKFTFRSLRFRDNSATTLDHGHDLYFKNFVKASMDASSITDCDTDQETIVVYFFNCTGSITPNLVAAPNSLIVSSVSCVASLDSRTAKASLEVDQPIDGTVLMLIDDTNAYEKPNDDSPPSINRMISFDFSSDSTSLECELSFGEWELLQYEANYSLVAFGWKESIVDTNNAVLATPNPPRIVRATCEGGNWEFDAFLSLKARTLGTGSYKVSVKGKSEFWMVVDFVSSGSGGNIFSTKAGVKLQGSDGILDFETRYEIDEVIEISTGESLILDPPRLFFTTPSRPSLTSVGAIAFSDTQKDVVTIKLVGEKLIASPYTLTVSDGSATSTLTAVFDADGMNGEATAVVYSMDGSETIELAFGKTYTIAAFACHFNRIERLLNKVEVTFQARALPSSISKVTITGQDPSVFVSATRLSATSFSALFNVAATASLNSLVFGETYSIASVSNGTELLLNDDVAFKVPSNVRVTAIHPTFSNTIQTGLTLNVEVEGPIHNSKYKLTLTDDIEVEVECSGF</sequence>
<name>A0ABQ9X0M4_9EUKA</name>